<keyword evidence="1" id="KW-0812">Transmembrane</keyword>
<proteinExistence type="predicted"/>
<accession>A0A964RKH2</accession>
<feature type="transmembrane region" description="Helical" evidence="1">
    <location>
        <begin position="402"/>
        <end position="419"/>
    </location>
</feature>
<keyword evidence="1" id="KW-0472">Membrane</keyword>
<dbReference type="AlphaFoldDB" id="A0A964RKH2"/>
<gene>
    <name evidence="2" type="ORF">GKZ28_05795</name>
</gene>
<feature type="transmembrane region" description="Helical" evidence="1">
    <location>
        <begin position="266"/>
        <end position="289"/>
    </location>
</feature>
<dbReference type="EMBL" id="WSRQ01000007">
    <property type="protein sequence ID" value="MVX63211.1"/>
    <property type="molecule type" value="Genomic_DNA"/>
</dbReference>
<keyword evidence="1" id="KW-1133">Transmembrane helix</keyword>
<feature type="transmembrane region" description="Helical" evidence="1">
    <location>
        <begin position="227"/>
        <end position="254"/>
    </location>
</feature>
<feature type="transmembrane region" description="Helical" evidence="1">
    <location>
        <begin position="56"/>
        <end position="74"/>
    </location>
</feature>
<feature type="transmembrane region" description="Helical" evidence="1">
    <location>
        <begin position="377"/>
        <end position="396"/>
    </location>
</feature>
<evidence type="ECO:0008006" key="4">
    <source>
        <dbReference type="Google" id="ProtNLM"/>
    </source>
</evidence>
<feature type="transmembrane region" description="Helical" evidence="1">
    <location>
        <begin position="310"/>
        <end position="331"/>
    </location>
</feature>
<feature type="transmembrane region" description="Helical" evidence="1">
    <location>
        <begin position="34"/>
        <end position="50"/>
    </location>
</feature>
<evidence type="ECO:0000313" key="2">
    <source>
        <dbReference type="EMBL" id="MVX63211.1"/>
    </source>
</evidence>
<sequence length="427" mass="49330">MRINNLESKNNCEMMKDDYMELHLIKRNYRNKKIFIILLTSLFIFSQELREGLLGNTFAAINVLSLFSVSLLILNNFNELNKLKFTLFYVAIIIYIFTASLYEDSLFTIIKCIIAFIFPLILIIQEVNNNSFKNIFKLTILTLNTVIIIITIIGICEIIFGIKINNYISIFMSPRTQEQIIANSMSDEAKRLYSFMGHPLFNTELYLMFLVLNILYNKYLQQRKSPVWILVVPTIGLAFTGSKTGFVLLCVSVLLLFKSSNIINKILLIMFGLIIALKIGLFNTLIYRFTTGSLTSGRSEKWLEITSMNIFPIKFFTGYGNGFTFILNSYVDWASAAFEYPIRMFSLEMGIIMTIMIYLFIMVIPIIILMKRGHWDLLLSYLIVFADINTFNGIAILGDKMMILSLFIFLILNLSKLIYMKDDIKEV</sequence>
<evidence type="ECO:0000313" key="3">
    <source>
        <dbReference type="Proteomes" id="UP000656077"/>
    </source>
</evidence>
<dbReference type="RefSeq" id="WP_160358403.1">
    <property type="nucleotide sequence ID" value="NZ_WSRQ01000007.1"/>
</dbReference>
<reference evidence="2" key="1">
    <citation type="submission" date="2019-12" db="EMBL/GenBank/DDBJ databases">
        <title>Microbes associate with the intestines of laboratory mice.</title>
        <authorList>
            <person name="Navarre W."/>
            <person name="Wong E."/>
        </authorList>
    </citation>
    <scope>NUCLEOTIDE SEQUENCE</scope>
    <source>
        <strain evidence="2">NM79_F5</strain>
    </source>
</reference>
<dbReference type="Proteomes" id="UP000656077">
    <property type="component" value="Unassembled WGS sequence"/>
</dbReference>
<comment type="caution">
    <text evidence="2">The sequence shown here is derived from an EMBL/GenBank/DDBJ whole genome shotgun (WGS) entry which is preliminary data.</text>
</comment>
<protein>
    <recommendedName>
        <fullName evidence="4">O-antigen ligase domain-containing protein</fullName>
    </recommendedName>
</protein>
<evidence type="ECO:0000256" key="1">
    <source>
        <dbReference type="SAM" id="Phobius"/>
    </source>
</evidence>
<organism evidence="2 3">
    <name type="scientific">Clostridium chromiireducens</name>
    <dbReference type="NCBI Taxonomy" id="225345"/>
    <lineage>
        <taxon>Bacteria</taxon>
        <taxon>Bacillati</taxon>
        <taxon>Bacillota</taxon>
        <taxon>Clostridia</taxon>
        <taxon>Eubacteriales</taxon>
        <taxon>Clostridiaceae</taxon>
        <taxon>Clostridium</taxon>
    </lineage>
</organism>
<feature type="transmembrane region" description="Helical" evidence="1">
    <location>
        <begin position="86"/>
        <end position="102"/>
    </location>
</feature>
<feature type="transmembrane region" description="Helical" evidence="1">
    <location>
        <begin position="140"/>
        <end position="162"/>
    </location>
</feature>
<name>A0A964RKH2_9CLOT</name>
<feature type="transmembrane region" description="Helical" evidence="1">
    <location>
        <begin position="108"/>
        <end position="128"/>
    </location>
</feature>
<feature type="transmembrane region" description="Helical" evidence="1">
    <location>
        <begin position="195"/>
        <end position="215"/>
    </location>
</feature>
<feature type="transmembrane region" description="Helical" evidence="1">
    <location>
        <begin position="351"/>
        <end position="370"/>
    </location>
</feature>